<keyword evidence="2" id="KW-1185">Reference proteome</keyword>
<dbReference type="OrthoDB" id="4973940at2759"/>
<sequence>MIPLYLPIVIGAIASAFSAAWVRIYPYNSPTTAVAVVPKVEPWIETGWPVEQNEFWRIRVCHAHWQLLQNHPYSTPKPLHASLNLDATSEPFHPPSLSSSPGDMWHGRVLKAVLKAVAKETGKDLAWAASRLSVQAEGAFQSGPGLGPEAERMFLLFEIGSILADDDIRGHYAKWFVPELTTRKTFALGEEGRRKSRIKALERLCA</sequence>
<gene>
    <name evidence="1" type="ORF">N0V84_012448</name>
</gene>
<organism evidence="1 2">
    <name type="scientific">Fusarium piperis</name>
    <dbReference type="NCBI Taxonomy" id="1435070"/>
    <lineage>
        <taxon>Eukaryota</taxon>
        <taxon>Fungi</taxon>
        <taxon>Dikarya</taxon>
        <taxon>Ascomycota</taxon>
        <taxon>Pezizomycotina</taxon>
        <taxon>Sordariomycetes</taxon>
        <taxon>Hypocreomycetidae</taxon>
        <taxon>Hypocreales</taxon>
        <taxon>Nectriaceae</taxon>
        <taxon>Fusarium</taxon>
        <taxon>Fusarium solani species complex</taxon>
    </lineage>
</organism>
<reference evidence="1" key="1">
    <citation type="submission" date="2022-10" db="EMBL/GenBank/DDBJ databases">
        <title>Tapping the CABI collections for fungal endophytes: first genome assemblies for Collariella, Neodidymelliopsis, Ascochyta clinopodiicola, Didymella pomorum, Didymosphaeria variabile, Neocosmospora piperis and Neocucurbitaria cava.</title>
        <authorList>
            <person name="Hill R."/>
        </authorList>
    </citation>
    <scope>NUCLEOTIDE SEQUENCE</scope>
    <source>
        <strain evidence="1">IMI 366586</strain>
    </source>
</reference>
<name>A0A9W8W3K0_9HYPO</name>
<evidence type="ECO:0000313" key="2">
    <source>
        <dbReference type="Proteomes" id="UP001140502"/>
    </source>
</evidence>
<dbReference type="AlphaFoldDB" id="A0A9W8W3K0"/>
<dbReference type="EMBL" id="JAPEUR010000615">
    <property type="protein sequence ID" value="KAJ4307866.1"/>
    <property type="molecule type" value="Genomic_DNA"/>
</dbReference>
<comment type="caution">
    <text evidence="1">The sequence shown here is derived from an EMBL/GenBank/DDBJ whole genome shotgun (WGS) entry which is preliminary data.</text>
</comment>
<proteinExistence type="predicted"/>
<evidence type="ECO:0000313" key="1">
    <source>
        <dbReference type="EMBL" id="KAJ4307866.1"/>
    </source>
</evidence>
<dbReference type="Proteomes" id="UP001140502">
    <property type="component" value="Unassembled WGS sequence"/>
</dbReference>
<protein>
    <submittedName>
        <fullName evidence="1">Uncharacterized protein</fullName>
    </submittedName>
</protein>
<accession>A0A9W8W3K0</accession>